<dbReference type="Proteomes" id="UP000030153">
    <property type="component" value="Unassembled WGS sequence"/>
</dbReference>
<accession>A0A0A2UVP8</accession>
<evidence type="ECO:0000256" key="1">
    <source>
        <dbReference type="SAM" id="Phobius"/>
    </source>
</evidence>
<dbReference type="eggNOG" id="ENOG5033FX1">
    <property type="taxonomic scope" value="Bacteria"/>
</dbReference>
<name>A0A0A2UVP8_9BACI</name>
<dbReference type="STRING" id="1385513.N780_04130"/>
<evidence type="ECO:0000313" key="3">
    <source>
        <dbReference type="Proteomes" id="UP000030153"/>
    </source>
</evidence>
<dbReference type="EMBL" id="AVBG01000011">
    <property type="protein sequence ID" value="KGP90586.1"/>
    <property type="molecule type" value="Genomic_DNA"/>
</dbReference>
<keyword evidence="1" id="KW-0812">Transmembrane</keyword>
<protein>
    <recommendedName>
        <fullName evidence="4">DUF1146 domain-containing protein</fullName>
    </recommendedName>
</protein>
<keyword evidence="1" id="KW-1133">Transmembrane helix</keyword>
<feature type="transmembrane region" description="Helical" evidence="1">
    <location>
        <begin position="6"/>
        <end position="27"/>
    </location>
</feature>
<comment type="caution">
    <text evidence="2">The sequence shown here is derived from an EMBL/GenBank/DDBJ whole genome shotgun (WGS) entry which is preliminary data.</text>
</comment>
<organism evidence="2 3">
    <name type="scientific">Pontibacillus chungwhensis BH030062</name>
    <dbReference type="NCBI Taxonomy" id="1385513"/>
    <lineage>
        <taxon>Bacteria</taxon>
        <taxon>Bacillati</taxon>
        <taxon>Bacillota</taxon>
        <taxon>Bacilli</taxon>
        <taxon>Bacillales</taxon>
        <taxon>Bacillaceae</taxon>
        <taxon>Pontibacillus</taxon>
    </lineage>
</organism>
<dbReference type="AlphaFoldDB" id="A0A0A2UVP8"/>
<gene>
    <name evidence="2" type="ORF">N780_04130</name>
</gene>
<evidence type="ECO:0000313" key="2">
    <source>
        <dbReference type="EMBL" id="KGP90586.1"/>
    </source>
</evidence>
<keyword evidence="3" id="KW-1185">Reference proteome</keyword>
<evidence type="ECO:0008006" key="4">
    <source>
        <dbReference type="Google" id="ProtNLM"/>
    </source>
</evidence>
<keyword evidence="1" id="KW-0472">Membrane</keyword>
<feature type="transmembrane region" description="Helical" evidence="1">
    <location>
        <begin position="39"/>
        <end position="61"/>
    </location>
</feature>
<proteinExistence type="predicted"/>
<reference evidence="2 3" key="1">
    <citation type="submission" date="2013-08" db="EMBL/GenBank/DDBJ databases">
        <title>Genome of Pontibacillus chungwhensis.</title>
        <authorList>
            <person name="Wang Q."/>
            <person name="Wang G."/>
        </authorList>
    </citation>
    <scope>NUCLEOTIDE SEQUENCE [LARGE SCALE GENOMIC DNA]</scope>
    <source>
        <strain evidence="2 3">BH030062</strain>
    </source>
</reference>
<sequence>MEVTLLSIFSAIIILIAIYSMVKVLIIAKKRSEITTVQYKTYVTITIASGLVIATVLPFAYNKLMEIILFH</sequence>